<feature type="domain" description="Cytochrome b561 bacterial/Ni-hydrogenase" evidence="7">
    <location>
        <begin position="18"/>
        <end position="179"/>
    </location>
</feature>
<dbReference type="GO" id="GO:0020037">
    <property type="term" value="F:heme binding"/>
    <property type="evidence" value="ECO:0007669"/>
    <property type="project" value="TreeGrafter"/>
</dbReference>
<sequence>MKPSDYDVAALRSQSVRVWDPLVRVFHWSLAGSFFAAYMLGEDGGALHQSFGYAALGLVAFRLLWGVVGPYHARFSSFVPSIGSFFAYANDIRAHREKRYLGHNPAGAMMILALLASIIATGVTGWMMTTNAFHDAEWIEDIHEALAGGTLALVGLHVGGVIFSSLRHHENLVKAMFTGRKRAE</sequence>
<evidence type="ECO:0000256" key="5">
    <source>
        <dbReference type="ARBA" id="ARBA00023136"/>
    </source>
</evidence>
<dbReference type="PANTHER" id="PTHR30485">
    <property type="entry name" value="NI/FE-HYDROGENASE 1 B-TYPE CYTOCHROME SUBUNIT"/>
    <property type="match status" value="1"/>
</dbReference>
<gene>
    <name evidence="8" type="ORF">EDC30_11637</name>
</gene>
<evidence type="ECO:0000256" key="3">
    <source>
        <dbReference type="ARBA" id="ARBA00022692"/>
    </source>
</evidence>
<keyword evidence="5 6" id="KW-0472">Membrane</keyword>
<dbReference type="EMBL" id="SLZQ01000016">
    <property type="protein sequence ID" value="TCS33506.1"/>
    <property type="molecule type" value="Genomic_DNA"/>
</dbReference>
<dbReference type="InterPro" id="IPR011577">
    <property type="entry name" value="Cyt_b561_bac/Ni-Hgenase"/>
</dbReference>
<evidence type="ECO:0000256" key="1">
    <source>
        <dbReference type="ARBA" id="ARBA00004651"/>
    </source>
</evidence>
<dbReference type="GO" id="GO:0009055">
    <property type="term" value="F:electron transfer activity"/>
    <property type="evidence" value="ECO:0007669"/>
    <property type="project" value="InterPro"/>
</dbReference>
<evidence type="ECO:0000313" key="9">
    <source>
        <dbReference type="Proteomes" id="UP000295382"/>
    </source>
</evidence>
<name>A0A4R3HSQ7_PAULE</name>
<proteinExistence type="predicted"/>
<evidence type="ECO:0000256" key="2">
    <source>
        <dbReference type="ARBA" id="ARBA00022475"/>
    </source>
</evidence>
<reference evidence="8 9" key="1">
    <citation type="submission" date="2019-03" db="EMBL/GenBank/DDBJ databases">
        <title>Genomic Encyclopedia of Type Strains, Phase IV (KMG-IV): sequencing the most valuable type-strain genomes for metagenomic binning, comparative biology and taxonomic classification.</title>
        <authorList>
            <person name="Goeker M."/>
        </authorList>
    </citation>
    <scope>NUCLEOTIDE SEQUENCE [LARGE SCALE GENOMIC DNA]</scope>
    <source>
        <strain evidence="8 9">DSM 7445</strain>
    </source>
</reference>
<evidence type="ECO:0000256" key="4">
    <source>
        <dbReference type="ARBA" id="ARBA00022989"/>
    </source>
</evidence>
<accession>A0A4R3HSQ7</accession>
<comment type="subcellular location">
    <subcellularLocation>
        <location evidence="1">Cell membrane</location>
        <topology evidence="1">Multi-pass membrane protein</topology>
    </subcellularLocation>
</comment>
<dbReference type="Gene3D" id="1.20.950.20">
    <property type="entry name" value="Transmembrane di-heme cytochromes, Chain C"/>
    <property type="match status" value="1"/>
</dbReference>
<keyword evidence="3 6" id="KW-0812">Transmembrane</keyword>
<dbReference type="InterPro" id="IPR016174">
    <property type="entry name" value="Di-haem_cyt_TM"/>
</dbReference>
<dbReference type="AlphaFoldDB" id="A0A4R3HSQ7"/>
<dbReference type="SUPFAM" id="SSF81342">
    <property type="entry name" value="Transmembrane di-heme cytochromes"/>
    <property type="match status" value="1"/>
</dbReference>
<feature type="transmembrane region" description="Helical" evidence="6">
    <location>
        <begin position="46"/>
        <end position="65"/>
    </location>
</feature>
<organism evidence="8 9">
    <name type="scientific">Paucimonas lemoignei</name>
    <name type="common">Pseudomonas lemoignei</name>
    <dbReference type="NCBI Taxonomy" id="29443"/>
    <lineage>
        <taxon>Bacteria</taxon>
        <taxon>Pseudomonadati</taxon>
        <taxon>Pseudomonadota</taxon>
        <taxon>Betaproteobacteria</taxon>
        <taxon>Burkholderiales</taxon>
        <taxon>Burkholderiaceae</taxon>
        <taxon>Paucimonas</taxon>
    </lineage>
</organism>
<keyword evidence="4 6" id="KW-1133">Transmembrane helix</keyword>
<dbReference type="Pfam" id="PF01292">
    <property type="entry name" value="Ni_hydr_CYTB"/>
    <property type="match status" value="1"/>
</dbReference>
<evidence type="ECO:0000313" key="8">
    <source>
        <dbReference type="EMBL" id="TCS33506.1"/>
    </source>
</evidence>
<feature type="transmembrane region" description="Helical" evidence="6">
    <location>
        <begin position="106"/>
        <end position="126"/>
    </location>
</feature>
<keyword evidence="9" id="KW-1185">Reference proteome</keyword>
<dbReference type="PANTHER" id="PTHR30485:SF2">
    <property type="entry name" value="BLL0597 PROTEIN"/>
    <property type="match status" value="1"/>
</dbReference>
<protein>
    <submittedName>
        <fullName evidence="8">Cytochrome b</fullName>
    </submittedName>
</protein>
<dbReference type="GO" id="GO:0022904">
    <property type="term" value="P:respiratory electron transport chain"/>
    <property type="evidence" value="ECO:0007669"/>
    <property type="project" value="InterPro"/>
</dbReference>
<comment type="caution">
    <text evidence="8">The sequence shown here is derived from an EMBL/GenBank/DDBJ whole genome shotgun (WGS) entry which is preliminary data.</text>
</comment>
<dbReference type="GO" id="GO:0005886">
    <property type="term" value="C:plasma membrane"/>
    <property type="evidence" value="ECO:0007669"/>
    <property type="project" value="UniProtKB-SubCell"/>
</dbReference>
<feature type="transmembrane region" description="Helical" evidence="6">
    <location>
        <begin position="146"/>
        <end position="166"/>
    </location>
</feature>
<keyword evidence="2" id="KW-1003">Cell membrane</keyword>
<dbReference type="Proteomes" id="UP000295382">
    <property type="component" value="Unassembled WGS sequence"/>
</dbReference>
<dbReference type="InterPro" id="IPR051542">
    <property type="entry name" value="Hydrogenase_cytochrome"/>
</dbReference>
<evidence type="ECO:0000256" key="6">
    <source>
        <dbReference type="SAM" id="Phobius"/>
    </source>
</evidence>
<dbReference type="OrthoDB" id="196472at2"/>
<evidence type="ECO:0000259" key="7">
    <source>
        <dbReference type="Pfam" id="PF01292"/>
    </source>
</evidence>
<feature type="transmembrane region" description="Helical" evidence="6">
    <location>
        <begin position="21"/>
        <end position="40"/>
    </location>
</feature>